<comment type="caution">
    <text evidence="5">The sequence shown here is derived from an EMBL/GenBank/DDBJ whole genome shotgun (WGS) entry which is preliminary data.</text>
</comment>
<organism evidence="5 6">
    <name type="scientific">Tolumonas osonensis</name>
    <dbReference type="NCBI Taxonomy" id="675874"/>
    <lineage>
        <taxon>Bacteria</taxon>
        <taxon>Pseudomonadati</taxon>
        <taxon>Pseudomonadota</taxon>
        <taxon>Gammaproteobacteria</taxon>
        <taxon>Aeromonadales</taxon>
        <taxon>Aeromonadaceae</taxon>
        <taxon>Tolumonas</taxon>
    </lineage>
</organism>
<dbReference type="EMBL" id="JACHGR010000008">
    <property type="protein sequence ID" value="MBB6056511.1"/>
    <property type="molecule type" value="Genomic_DNA"/>
</dbReference>
<dbReference type="InterPro" id="IPR029062">
    <property type="entry name" value="Class_I_gatase-like"/>
</dbReference>
<keyword evidence="3" id="KW-0804">Transcription</keyword>
<dbReference type="Gene3D" id="1.10.10.60">
    <property type="entry name" value="Homeodomain-like"/>
    <property type="match status" value="1"/>
</dbReference>
<name>A0A841GN09_9GAMM</name>
<dbReference type="Pfam" id="PF01965">
    <property type="entry name" value="DJ-1_PfpI"/>
    <property type="match status" value="1"/>
</dbReference>
<evidence type="ECO:0000259" key="4">
    <source>
        <dbReference type="PROSITE" id="PS01124"/>
    </source>
</evidence>
<dbReference type="SMART" id="SM00342">
    <property type="entry name" value="HTH_ARAC"/>
    <property type="match status" value="1"/>
</dbReference>
<dbReference type="PROSITE" id="PS00041">
    <property type="entry name" value="HTH_ARAC_FAMILY_1"/>
    <property type="match status" value="1"/>
</dbReference>
<dbReference type="GO" id="GO:0003700">
    <property type="term" value="F:DNA-binding transcription factor activity"/>
    <property type="evidence" value="ECO:0007669"/>
    <property type="project" value="InterPro"/>
</dbReference>
<dbReference type="Pfam" id="PF12833">
    <property type="entry name" value="HTH_18"/>
    <property type="match status" value="1"/>
</dbReference>
<dbReference type="RefSeq" id="WP_188027238.1">
    <property type="nucleotide sequence ID" value="NZ_JACHGR010000008.1"/>
</dbReference>
<dbReference type="CDD" id="cd03137">
    <property type="entry name" value="GATase1_AraC_1"/>
    <property type="match status" value="1"/>
</dbReference>
<dbReference type="Gene3D" id="3.40.50.880">
    <property type="match status" value="1"/>
</dbReference>
<accession>A0A841GN09</accession>
<dbReference type="PANTHER" id="PTHR43130">
    <property type="entry name" value="ARAC-FAMILY TRANSCRIPTIONAL REGULATOR"/>
    <property type="match status" value="1"/>
</dbReference>
<dbReference type="PANTHER" id="PTHR43130:SF3">
    <property type="entry name" value="HTH-TYPE TRANSCRIPTIONAL REGULATOR RV1931C"/>
    <property type="match status" value="1"/>
</dbReference>
<dbReference type="InterPro" id="IPR018060">
    <property type="entry name" value="HTH_AraC"/>
</dbReference>
<dbReference type="SUPFAM" id="SSF52317">
    <property type="entry name" value="Class I glutamine amidotransferase-like"/>
    <property type="match status" value="1"/>
</dbReference>
<evidence type="ECO:0000256" key="3">
    <source>
        <dbReference type="ARBA" id="ARBA00023163"/>
    </source>
</evidence>
<dbReference type="InterPro" id="IPR002818">
    <property type="entry name" value="DJ-1/PfpI"/>
</dbReference>
<dbReference type="PROSITE" id="PS01124">
    <property type="entry name" value="HTH_ARAC_FAMILY_2"/>
    <property type="match status" value="1"/>
</dbReference>
<evidence type="ECO:0000256" key="2">
    <source>
        <dbReference type="ARBA" id="ARBA00023125"/>
    </source>
</evidence>
<keyword evidence="2" id="KW-0238">DNA-binding</keyword>
<protein>
    <submittedName>
        <fullName evidence="5">Transcriptional regulator GlxA family with amidase domain</fullName>
    </submittedName>
</protein>
<dbReference type="InterPro" id="IPR009057">
    <property type="entry name" value="Homeodomain-like_sf"/>
</dbReference>
<evidence type="ECO:0000256" key="1">
    <source>
        <dbReference type="ARBA" id="ARBA00023015"/>
    </source>
</evidence>
<dbReference type="AlphaFoldDB" id="A0A841GN09"/>
<keyword evidence="1" id="KW-0805">Transcription regulation</keyword>
<dbReference type="SUPFAM" id="SSF46689">
    <property type="entry name" value="Homeodomain-like"/>
    <property type="match status" value="2"/>
</dbReference>
<dbReference type="InterPro" id="IPR052158">
    <property type="entry name" value="INH-QAR"/>
</dbReference>
<reference evidence="5 6" key="1">
    <citation type="submission" date="2020-08" db="EMBL/GenBank/DDBJ databases">
        <title>Genomic Encyclopedia of Type Strains, Phase IV (KMG-IV): sequencing the most valuable type-strain genomes for metagenomic binning, comparative biology and taxonomic classification.</title>
        <authorList>
            <person name="Goeker M."/>
        </authorList>
    </citation>
    <scope>NUCLEOTIDE SEQUENCE [LARGE SCALE GENOMIC DNA]</scope>
    <source>
        <strain evidence="5 6">DSM 22975</strain>
    </source>
</reference>
<evidence type="ECO:0000313" key="5">
    <source>
        <dbReference type="EMBL" id="MBB6056511.1"/>
    </source>
</evidence>
<feature type="domain" description="HTH araC/xylS-type" evidence="4">
    <location>
        <begin position="216"/>
        <end position="314"/>
    </location>
</feature>
<dbReference type="InterPro" id="IPR018062">
    <property type="entry name" value="HTH_AraC-typ_CS"/>
</dbReference>
<dbReference type="GO" id="GO:0043565">
    <property type="term" value="F:sequence-specific DNA binding"/>
    <property type="evidence" value="ECO:0007669"/>
    <property type="project" value="InterPro"/>
</dbReference>
<dbReference type="Proteomes" id="UP000585721">
    <property type="component" value="Unassembled WGS sequence"/>
</dbReference>
<keyword evidence="6" id="KW-1185">Reference proteome</keyword>
<gene>
    <name evidence="5" type="ORF">HNR75_002449</name>
</gene>
<proteinExistence type="predicted"/>
<evidence type="ECO:0000313" key="6">
    <source>
        <dbReference type="Proteomes" id="UP000585721"/>
    </source>
</evidence>
<sequence>MSAIRVVILAFEGVSLFQLSIPAMAFGVVYKPADFPIYDVQYCSQYPGLLCSDQGIVIEVNHGLNAMDDADVIIIPAWPDPNITAPKEIIDALKKAHTKGILIVGLCLGAFVLGDAGLLDGREATTHWMARDIFAQRFPLSHFRPDVLYVDDGNIITSAGTVAAIDCCLHLVRQRHGAAVSNRIARLLVTPPHRSGGQVQYIEHPIPQIPTGDRLVNVLEWARQHLSENLSLDSLAEVANMSRRTFTRRFKETTGITVTQWLNAERVMRAQTLLETTGMSIEKIAYEVGFGTPLSFRQQFNHQLGMPPSEYRRTFSQQVL</sequence>